<dbReference type="RefSeq" id="WP_091343446.1">
    <property type="nucleotide sequence ID" value="NZ_FMHV01000002.1"/>
</dbReference>
<gene>
    <name evidence="2" type="ORF">GA0070624_4132</name>
</gene>
<name>A0A1C6SN80_9ACTN</name>
<dbReference type="STRING" id="568872.GA0070624_4132"/>
<evidence type="ECO:0000313" key="2">
    <source>
        <dbReference type="EMBL" id="SCL30729.1"/>
    </source>
</evidence>
<accession>A0A1C6SN80</accession>
<evidence type="ECO:0000256" key="1">
    <source>
        <dbReference type="SAM" id="MobiDB-lite"/>
    </source>
</evidence>
<feature type="compositionally biased region" description="Low complexity" evidence="1">
    <location>
        <begin position="65"/>
        <end position="99"/>
    </location>
</feature>
<evidence type="ECO:0000313" key="3">
    <source>
        <dbReference type="Proteomes" id="UP000199413"/>
    </source>
</evidence>
<dbReference type="EMBL" id="FMHV01000002">
    <property type="protein sequence ID" value="SCL30729.1"/>
    <property type="molecule type" value="Genomic_DNA"/>
</dbReference>
<proteinExistence type="predicted"/>
<sequence length="124" mass="12528">MPSFGDLFTDLRGEDRTMRVSYHPDRGALVVSLWSGTVCRGSFRMAAGDVERLLSVLTEIQLSATSVTPAGPPTGGATTAGPGAAGAAVAEAPAGTEPAVDQTGDISGTAHRGSLPILPVPRVA</sequence>
<protein>
    <submittedName>
        <fullName evidence="2">Uncharacterized protein</fullName>
    </submittedName>
</protein>
<dbReference type="OrthoDB" id="5193143at2"/>
<dbReference type="Proteomes" id="UP000199413">
    <property type="component" value="Unassembled WGS sequence"/>
</dbReference>
<reference evidence="3" key="1">
    <citation type="submission" date="2016-06" db="EMBL/GenBank/DDBJ databases">
        <authorList>
            <person name="Varghese N."/>
            <person name="Submissions Spin"/>
        </authorList>
    </citation>
    <scope>NUCLEOTIDE SEQUENCE [LARGE SCALE GENOMIC DNA]</scope>
    <source>
        <strain evidence="3">DSM 45431</strain>
    </source>
</reference>
<organism evidence="2 3">
    <name type="scientific">Micromonospora rhizosphaerae</name>
    <dbReference type="NCBI Taxonomy" id="568872"/>
    <lineage>
        <taxon>Bacteria</taxon>
        <taxon>Bacillati</taxon>
        <taxon>Actinomycetota</taxon>
        <taxon>Actinomycetes</taxon>
        <taxon>Micromonosporales</taxon>
        <taxon>Micromonosporaceae</taxon>
        <taxon>Micromonospora</taxon>
    </lineage>
</organism>
<dbReference type="AlphaFoldDB" id="A0A1C6SN80"/>
<feature type="region of interest" description="Disordered" evidence="1">
    <location>
        <begin position="65"/>
        <end position="113"/>
    </location>
</feature>
<keyword evidence="3" id="KW-1185">Reference proteome</keyword>